<gene>
    <name evidence="2" type="ORF">GCM10008101_01540</name>
</gene>
<keyword evidence="1" id="KW-0472">Membrane</keyword>
<sequence length="167" mass="18436">MSTLRDTLDVGWQSRRIGIAMVAATGAIVTLATLAAFGPMPGLIALLASSLAGMSRLQWALIEGPLLHLREARGGFRFHPFFARQASGLRLRRWPLPWCRLRIVQDDDGAHVVLNAPSARHATSRAVTLWMIVHGRRRARIDTRLLDALASMPEHDDVRQPHDASPA</sequence>
<organism evidence="2 3">
    <name type="scientific">Cognatilysobacter xinjiangensis</name>
    <dbReference type="NCBI Taxonomy" id="546892"/>
    <lineage>
        <taxon>Bacteria</taxon>
        <taxon>Pseudomonadati</taxon>
        <taxon>Pseudomonadota</taxon>
        <taxon>Gammaproteobacteria</taxon>
        <taxon>Lysobacterales</taxon>
        <taxon>Lysobacteraceae</taxon>
        <taxon>Cognatilysobacter</taxon>
    </lineage>
</organism>
<evidence type="ECO:0000313" key="3">
    <source>
        <dbReference type="Proteomes" id="UP000643403"/>
    </source>
</evidence>
<proteinExistence type="predicted"/>
<dbReference type="EMBL" id="BMXY01000001">
    <property type="protein sequence ID" value="GGZ52168.1"/>
    <property type="molecule type" value="Genomic_DNA"/>
</dbReference>
<name>A0ABQ3BNC4_9GAMM</name>
<evidence type="ECO:0000256" key="1">
    <source>
        <dbReference type="SAM" id="Phobius"/>
    </source>
</evidence>
<reference evidence="3" key="1">
    <citation type="journal article" date="2019" name="Int. J. Syst. Evol. Microbiol.">
        <title>The Global Catalogue of Microorganisms (GCM) 10K type strain sequencing project: providing services to taxonomists for standard genome sequencing and annotation.</title>
        <authorList>
            <consortium name="The Broad Institute Genomics Platform"/>
            <consortium name="The Broad Institute Genome Sequencing Center for Infectious Disease"/>
            <person name="Wu L."/>
            <person name="Ma J."/>
        </authorList>
    </citation>
    <scope>NUCLEOTIDE SEQUENCE [LARGE SCALE GENOMIC DNA]</scope>
    <source>
        <strain evidence="3">KCTC 22558</strain>
    </source>
</reference>
<comment type="caution">
    <text evidence="2">The sequence shown here is derived from an EMBL/GenBank/DDBJ whole genome shotgun (WGS) entry which is preliminary data.</text>
</comment>
<evidence type="ECO:0008006" key="4">
    <source>
        <dbReference type="Google" id="ProtNLM"/>
    </source>
</evidence>
<dbReference type="Proteomes" id="UP000643403">
    <property type="component" value="Unassembled WGS sequence"/>
</dbReference>
<keyword evidence="1" id="KW-0812">Transmembrane</keyword>
<feature type="transmembrane region" description="Helical" evidence="1">
    <location>
        <begin position="17"/>
        <end position="37"/>
    </location>
</feature>
<accession>A0ABQ3BNC4</accession>
<dbReference type="RefSeq" id="WP_189446431.1">
    <property type="nucleotide sequence ID" value="NZ_BMXY01000001.1"/>
</dbReference>
<evidence type="ECO:0000313" key="2">
    <source>
        <dbReference type="EMBL" id="GGZ52168.1"/>
    </source>
</evidence>
<keyword evidence="3" id="KW-1185">Reference proteome</keyword>
<protein>
    <recommendedName>
        <fullName evidence="4">Toxin CptA</fullName>
    </recommendedName>
</protein>
<keyword evidence="1" id="KW-1133">Transmembrane helix</keyword>